<gene>
    <name evidence="1" type="ORF">HD597_002017</name>
</gene>
<keyword evidence="2" id="KW-1185">Reference proteome</keyword>
<proteinExistence type="predicted"/>
<name>A0A9X2JZ81_9ACTN</name>
<evidence type="ECO:0000313" key="1">
    <source>
        <dbReference type="EMBL" id="MCP2354997.1"/>
    </source>
</evidence>
<dbReference type="RefSeq" id="WP_253741681.1">
    <property type="nucleotide sequence ID" value="NZ_BAABKA010000056.1"/>
</dbReference>
<dbReference type="AlphaFoldDB" id="A0A9X2JZ81"/>
<protein>
    <submittedName>
        <fullName evidence="1">Uncharacterized protein</fullName>
    </submittedName>
</protein>
<organism evidence="1 2">
    <name type="scientific">Nonomuraea thailandensis</name>
    <dbReference type="NCBI Taxonomy" id="1188745"/>
    <lineage>
        <taxon>Bacteria</taxon>
        <taxon>Bacillati</taxon>
        <taxon>Actinomycetota</taxon>
        <taxon>Actinomycetes</taxon>
        <taxon>Streptosporangiales</taxon>
        <taxon>Streptosporangiaceae</taxon>
        <taxon>Nonomuraea</taxon>
    </lineage>
</organism>
<dbReference type="Proteomes" id="UP001139648">
    <property type="component" value="Unassembled WGS sequence"/>
</dbReference>
<dbReference type="EMBL" id="JAMZEB010000002">
    <property type="protein sequence ID" value="MCP2354997.1"/>
    <property type="molecule type" value="Genomic_DNA"/>
</dbReference>
<comment type="caution">
    <text evidence="1">The sequence shown here is derived from an EMBL/GenBank/DDBJ whole genome shotgun (WGS) entry which is preliminary data.</text>
</comment>
<sequence>MLHAHCADAGRDPSGILISCQVRHDGDPAATAAAAYAFAEAGADLAIVHLRPPYHPSVPEPLASALRES</sequence>
<evidence type="ECO:0000313" key="2">
    <source>
        <dbReference type="Proteomes" id="UP001139648"/>
    </source>
</evidence>
<reference evidence="1" key="1">
    <citation type="submission" date="2022-06" db="EMBL/GenBank/DDBJ databases">
        <title>Sequencing the genomes of 1000 actinobacteria strains.</title>
        <authorList>
            <person name="Klenk H.-P."/>
        </authorList>
    </citation>
    <scope>NUCLEOTIDE SEQUENCE</scope>
    <source>
        <strain evidence="1">DSM 46694</strain>
    </source>
</reference>
<accession>A0A9X2JZ81</accession>